<accession>A0A7M2Z076</accession>
<reference evidence="5" key="2">
    <citation type="journal article" date="2019" name="MicrobiologyOpen">
        <title>High-quality draft genome sequence of Gaiella occulta isolated from a 150 meter deep mineral water borehole and comparison with the genome sequences of other deep-branching lineages of the phylum Actinobacteria.</title>
        <authorList>
            <person name="Severino R."/>
            <person name="Froufe H.J.C."/>
            <person name="Barroso C."/>
            <person name="Albuquerque L."/>
            <person name="Lobo-da-Cunha A."/>
            <person name="da Costa M.S."/>
            <person name="Egas C."/>
        </authorList>
    </citation>
    <scope>NUCLEOTIDE SEQUENCE [LARGE SCALE GENOMIC DNA]</scope>
    <source>
        <strain evidence="5">F2-233</strain>
    </source>
</reference>
<evidence type="ECO:0000256" key="2">
    <source>
        <dbReference type="ARBA" id="ARBA00022679"/>
    </source>
</evidence>
<keyword evidence="5" id="KW-1185">Reference proteome</keyword>
<comment type="caution">
    <text evidence="4">The sequence shown here is derived from an EMBL/GenBank/DDBJ whole genome shotgun (WGS) entry which is preliminary data.</text>
</comment>
<proteinExistence type="predicted"/>
<dbReference type="PANTHER" id="PTHR12526:SF510">
    <property type="entry name" value="D-INOSITOL 3-PHOSPHATE GLYCOSYLTRANSFERASE"/>
    <property type="match status" value="1"/>
</dbReference>
<dbReference type="Pfam" id="PF13692">
    <property type="entry name" value="Glyco_trans_1_4"/>
    <property type="match status" value="1"/>
</dbReference>
<reference evidence="4 5" key="1">
    <citation type="submission" date="2018-07" db="EMBL/GenBank/DDBJ databases">
        <title>High-quality-draft genome sequence of Gaiella occulta.</title>
        <authorList>
            <person name="Severino R."/>
            <person name="Froufe H.J.C."/>
            <person name="Rainey F.A."/>
            <person name="Barroso C."/>
            <person name="Albuquerque L."/>
            <person name="Lobo-Da-Cunha A."/>
            <person name="Da Costa M.S."/>
            <person name="Egas C."/>
        </authorList>
    </citation>
    <scope>NUCLEOTIDE SEQUENCE [LARGE SCALE GENOMIC DNA]</scope>
    <source>
        <strain evidence="4 5">F2-233</strain>
    </source>
</reference>
<evidence type="ECO:0000313" key="5">
    <source>
        <dbReference type="Proteomes" id="UP000254134"/>
    </source>
</evidence>
<keyword evidence="1" id="KW-0328">Glycosyltransferase</keyword>
<dbReference type="Pfam" id="PF13439">
    <property type="entry name" value="Glyco_transf_4"/>
    <property type="match status" value="1"/>
</dbReference>
<dbReference type="AlphaFoldDB" id="A0A7M2Z076"/>
<name>A0A7M2Z076_9ACTN</name>
<dbReference type="RefSeq" id="WP_181813381.1">
    <property type="nucleotide sequence ID" value="NZ_QQZY01000002.1"/>
</dbReference>
<dbReference type="InterPro" id="IPR028098">
    <property type="entry name" value="Glyco_trans_4-like_N"/>
</dbReference>
<protein>
    <submittedName>
        <fullName evidence="4">Glycosyltransferase</fullName>
    </submittedName>
</protein>
<dbReference type="EMBL" id="QQZY01000002">
    <property type="protein sequence ID" value="RDI75201.1"/>
    <property type="molecule type" value="Genomic_DNA"/>
</dbReference>
<dbReference type="Proteomes" id="UP000254134">
    <property type="component" value="Unassembled WGS sequence"/>
</dbReference>
<dbReference type="CDD" id="cd03801">
    <property type="entry name" value="GT4_PimA-like"/>
    <property type="match status" value="1"/>
</dbReference>
<gene>
    <name evidence="4" type="ORF">Gocc_0999</name>
</gene>
<feature type="domain" description="Glycosyltransferase subfamily 4-like N-terminal" evidence="3">
    <location>
        <begin position="17"/>
        <end position="168"/>
    </location>
</feature>
<organism evidence="4 5">
    <name type="scientific">Gaiella occulta</name>
    <dbReference type="NCBI Taxonomy" id="1002870"/>
    <lineage>
        <taxon>Bacteria</taxon>
        <taxon>Bacillati</taxon>
        <taxon>Actinomycetota</taxon>
        <taxon>Thermoleophilia</taxon>
        <taxon>Gaiellales</taxon>
        <taxon>Gaiellaceae</taxon>
        <taxon>Gaiella</taxon>
    </lineage>
</organism>
<evidence type="ECO:0000256" key="1">
    <source>
        <dbReference type="ARBA" id="ARBA00022676"/>
    </source>
</evidence>
<dbReference type="PANTHER" id="PTHR12526">
    <property type="entry name" value="GLYCOSYLTRANSFERASE"/>
    <property type="match status" value="1"/>
</dbReference>
<dbReference type="GO" id="GO:0016757">
    <property type="term" value="F:glycosyltransferase activity"/>
    <property type="evidence" value="ECO:0007669"/>
    <property type="project" value="UniProtKB-KW"/>
</dbReference>
<keyword evidence="2 4" id="KW-0808">Transferase</keyword>
<dbReference type="SUPFAM" id="SSF53756">
    <property type="entry name" value="UDP-Glycosyltransferase/glycogen phosphorylase"/>
    <property type="match status" value="1"/>
</dbReference>
<dbReference type="Gene3D" id="3.40.50.2000">
    <property type="entry name" value="Glycogen Phosphorylase B"/>
    <property type="match status" value="2"/>
</dbReference>
<sequence>MRLLLADPPAYTPRYDHALAAALARAGADVTLLTSRFRYGAVPAPAGYRFDDGLYPLSARLRAPRLRLAVKALEHPFALSRLGRARADVTHLQWLSAPEVDAWLLASRAPLVFTAHDLLPRRTAHRTRTWRRLFSRVERVITHSENGRRTLADFGVAEERLRVIPHPVFRSEPPRRDDGRTALALGVIRPYKGLADAVAAVGRVDGARLLVAGDPRMPLERLRETAGDRGEWRLGYLSQAELEQALGEATVALFPYRAELDQSGALLQALGAGVPAIVYDVGGLGEIVGAFGAGAVVPAGDEEALADALRRLLDDAHALAQARAGAMRARDELTWERAAAAHLALYRELT</sequence>
<evidence type="ECO:0000313" key="4">
    <source>
        <dbReference type="EMBL" id="RDI75201.1"/>
    </source>
</evidence>
<evidence type="ECO:0000259" key="3">
    <source>
        <dbReference type="Pfam" id="PF13439"/>
    </source>
</evidence>